<sequence length="161" mass="18005">MNNLFQTILIGVGATATMDVYSVILNYFGIKTLNYKFLGRWIGYFFDGKFSHHTIFTTPSIKHEHIIGWIAHYTIGVMFALLLVLIFDKKWLESPTLLPALIIGIVTVIAPFFFMQPAFGLGIAASNVPDPIKARIISLITHTVFGFGLFLSAKILNILIK</sequence>
<feature type="transmembrane region" description="Helical" evidence="1">
    <location>
        <begin position="97"/>
        <end position="116"/>
    </location>
</feature>
<proteinExistence type="predicted"/>
<keyword evidence="1" id="KW-1133">Transmembrane helix</keyword>
<evidence type="ECO:0000313" key="2">
    <source>
        <dbReference type="EMBL" id="MDP2540931.1"/>
    </source>
</evidence>
<feature type="transmembrane region" description="Helical" evidence="1">
    <location>
        <begin position="136"/>
        <end position="160"/>
    </location>
</feature>
<dbReference type="InterPro" id="IPR021329">
    <property type="entry name" value="DUF2938"/>
</dbReference>
<evidence type="ECO:0000256" key="1">
    <source>
        <dbReference type="SAM" id="Phobius"/>
    </source>
</evidence>
<comment type="caution">
    <text evidence="3">The sequence shown here is derived from an EMBL/GenBank/DDBJ whole genome shotgun (WGS) entry which is preliminary data.</text>
</comment>
<gene>
    <name evidence="3" type="ORF">CSC81_13945</name>
    <name evidence="2" type="ORF">Q8W23_05510</name>
</gene>
<dbReference type="Proteomes" id="UP000222163">
    <property type="component" value="Unassembled WGS sequence"/>
</dbReference>
<reference evidence="2 5" key="3">
    <citation type="submission" date="2023-07" db="EMBL/GenBank/DDBJ databases">
        <title>Genome content predicts the carbon catabolic preferences of heterotrophic bacteria.</title>
        <authorList>
            <person name="Gralka M."/>
        </authorList>
    </citation>
    <scope>NUCLEOTIDE SEQUENCE [LARGE SCALE GENOMIC DNA]</scope>
    <source>
        <strain evidence="2 5">4G03</strain>
    </source>
</reference>
<evidence type="ECO:0000313" key="5">
    <source>
        <dbReference type="Proteomes" id="UP001242342"/>
    </source>
</evidence>
<dbReference type="AlphaFoldDB" id="A0A2G1BQY9"/>
<keyword evidence="1" id="KW-0812">Transmembrane</keyword>
<dbReference type="Pfam" id="PF11158">
    <property type="entry name" value="DUF2938"/>
    <property type="match status" value="1"/>
</dbReference>
<keyword evidence="5" id="KW-1185">Reference proteome</keyword>
<dbReference type="RefSeq" id="WP_099216355.1">
    <property type="nucleotide sequence ID" value="NZ_JAUYVU010000003.1"/>
</dbReference>
<reference evidence="3 4" key="1">
    <citation type="journal article" date="2016" name="Nat. Commun.">
        <title>Microbial interactions lead to rapid micro-scale successions on model marine particles.</title>
        <authorList>
            <person name="Datta M.S."/>
            <person name="Sliwerska E."/>
            <person name="Gore J."/>
            <person name="Polz M.F."/>
            <person name="Cordero O.X."/>
        </authorList>
    </citation>
    <scope>NUCLEOTIDE SEQUENCE [LARGE SCALE GENOMIC DNA]</scope>
    <source>
        <strain evidence="3 4">4G03</strain>
    </source>
</reference>
<reference evidence="3" key="2">
    <citation type="submission" date="2017-10" db="EMBL/GenBank/DDBJ databases">
        <authorList>
            <person name="Enke T.N."/>
            <person name="Cordero O.X."/>
        </authorList>
    </citation>
    <scope>NUCLEOTIDE SEQUENCE</scope>
    <source>
        <strain evidence="3">4G03</strain>
    </source>
</reference>
<feature type="transmembrane region" description="Helical" evidence="1">
    <location>
        <begin position="66"/>
        <end position="85"/>
    </location>
</feature>
<protein>
    <submittedName>
        <fullName evidence="2">DUF2938 domain-containing protein</fullName>
    </submittedName>
</protein>
<feature type="transmembrane region" description="Helical" evidence="1">
    <location>
        <begin position="7"/>
        <end position="30"/>
    </location>
</feature>
<keyword evidence="1" id="KW-0472">Membrane</keyword>
<dbReference type="EMBL" id="PDUU01000016">
    <property type="protein sequence ID" value="PHN96456.1"/>
    <property type="molecule type" value="Genomic_DNA"/>
</dbReference>
<evidence type="ECO:0000313" key="3">
    <source>
        <dbReference type="EMBL" id="PHN96456.1"/>
    </source>
</evidence>
<organism evidence="3 4">
    <name type="scientific">Tenacibaculum discolor</name>
    <dbReference type="NCBI Taxonomy" id="361581"/>
    <lineage>
        <taxon>Bacteria</taxon>
        <taxon>Pseudomonadati</taxon>
        <taxon>Bacteroidota</taxon>
        <taxon>Flavobacteriia</taxon>
        <taxon>Flavobacteriales</taxon>
        <taxon>Flavobacteriaceae</taxon>
        <taxon>Tenacibaculum</taxon>
    </lineage>
</organism>
<accession>A0A2G1BQY9</accession>
<dbReference type="Proteomes" id="UP001242342">
    <property type="component" value="Unassembled WGS sequence"/>
</dbReference>
<evidence type="ECO:0000313" key="4">
    <source>
        <dbReference type="Proteomes" id="UP000222163"/>
    </source>
</evidence>
<name>A0A2G1BQY9_9FLAO</name>
<dbReference type="EMBL" id="JAUYVU010000003">
    <property type="protein sequence ID" value="MDP2540931.1"/>
    <property type="molecule type" value="Genomic_DNA"/>
</dbReference>